<dbReference type="InterPro" id="IPR005119">
    <property type="entry name" value="LysR_subst-bd"/>
</dbReference>
<dbReference type="GO" id="GO:0003677">
    <property type="term" value="F:DNA binding"/>
    <property type="evidence" value="ECO:0007669"/>
    <property type="project" value="UniProtKB-KW"/>
</dbReference>
<evidence type="ECO:0000313" key="6">
    <source>
        <dbReference type="EMBL" id="CAK9888423.1"/>
    </source>
</evidence>
<keyword evidence="2" id="KW-0805">Transcription regulation</keyword>
<sequence length="328" mass="35755">MALDHHPVLPMKSTVVSVARKLKLYQLVVFDQVLRSGSLVGAAQALNLTQPAVTKIIHEMEAFLGAALLVRGNRGVRATELGGVVVRRAHAMLTELRSLTDEVNAYHSGTTGQVMVGSLTSSSALLLPHTLRLLKESAPGVLVTVRVGHMDQLFSSLLAGELDIVVGRIPDDWRRHEYEPRLKVDVLCEEGLCIVAGAEHPLHASGRPVSLAELHPFPWILPPRSGLLRRTVDRLFEELDLGPPANVIESIAALTNYELMQDQQTVGFFPLQTTQQLAQGGKLKAFDLGKPLSFGSIGCFYSANRSLDPASRLFRECLTLANQPNAEN</sequence>
<organism evidence="6 7">
    <name type="scientific">Pseudomonas fluorescens</name>
    <dbReference type="NCBI Taxonomy" id="294"/>
    <lineage>
        <taxon>Bacteria</taxon>
        <taxon>Pseudomonadati</taxon>
        <taxon>Pseudomonadota</taxon>
        <taxon>Gammaproteobacteria</taxon>
        <taxon>Pseudomonadales</taxon>
        <taxon>Pseudomonadaceae</taxon>
        <taxon>Pseudomonas</taxon>
    </lineage>
</organism>
<accession>A0AAN2HCV5</accession>
<name>A0AAN2HCV5_PSEFL</name>
<evidence type="ECO:0000256" key="3">
    <source>
        <dbReference type="ARBA" id="ARBA00023125"/>
    </source>
</evidence>
<evidence type="ECO:0000256" key="2">
    <source>
        <dbReference type="ARBA" id="ARBA00023015"/>
    </source>
</evidence>
<dbReference type="InterPro" id="IPR050950">
    <property type="entry name" value="HTH-type_LysR_regulators"/>
</dbReference>
<dbReference type="GO" id="GO:0003700">
    <property type="term" value="F:DNA-binding transcription factor activity"/>
    <property type="evidence" value="ECO:0007669"/>
    <property type="project" value="InterPro"/>
</dbReference>
<protein>
    <submittedName>
        <fullName evidence="6">HTH-type transcriptional regulator GbpR</fullName>
    </submittedName>
</protein>
<dbReference type="AlphaFoldDB" id="A0AAN2HCV5"/>
<dbReference type="EMBL" id="OZ024668">
    <property type="protein sequence ID" value="CAK9888423.1"/>
    <property type="molecule type" value="Genomic_DNA"/>
</dbReference>
<dbReference type="PROSITE" id="PS50931">
    <property type="entry name" value="HTH_LYSR"/>
    <property type="match status" value="1"/>
</dbReference>
<evidence type="ECO:0000256" key="4">
    <source>
        <dbReference type="ARBA" id="ARBA00023163"/>
    </source>
</evidence>
<dbReference type="Gene3D" id="1.10.10.10">
    <property type="entry name" value="Winged helix-like DNA-binding domain superfamily/Winged helix DNA-binding domain"/>
    <property type="match status" value="1"/>
</dbReference>
<dbReference type="Pfam" id="PF03466">
    <property type="entry name" value="LysR_substrate"/>
    <property type="match status" value="1"/>
</dbReference>
<proteinExistence type="inferred from homology"/>
<dbReference type="PRINTS" id="PR00039">
    <property type="entry name" value="HTHLYSR"/>
</dbReference>
<dbReference type="Pfam" id="PF00126">
    <property type="entry name" value="HTH_1"/>
    <property type="match status" value="1"/>
</dbReference>
<dbReference type="PANTHER" id="PTHR30419:SF8">
    <property type="entry name" value="NITROGEN ASSIMILATION TRANSCRIPTIONAL ACTIVATOR-RELATED"/>
    <property type="match status" value="1"/>
</dbReference>
<dbReference type="InterPro" id="IPR036388">
    <property type="entry name" value="WH-like_DNA-bd_sf"/>
</dbReference>
<evidence type="ECO:0000259" key="5">
    <source>
        <dbReference type="PROSITE" id="PS50931"/>
    </source>
</evidence>
<evidence type="ECO:0000313" key="7">
    <source>
        <dbReference type="Proteomes" id="UP000326595"/>
    </source>
</evidence>
<keyword evidence="4" id="KW-0804">Transcription</keyword>
<dbReference type="SUPFAM" id="SSF53850">
    <property type="entry name" value="Periplasmic binding protein-like II"/>
    <property type="match status" value="1"/>
</dbReference>
<dbReference type="PANTHER" id="PTHR30419">
    <property type="entry name" value="HTH-TYPE TRANSCRIPTIONAL REGULATOR YBHD"/>
    <property type="match status" value="1"/>
</dbReference>
<keyword evidence="3" id="KW-0238">DNA-binding</keyword>
<dbReference type="SUPFAM" id="SSF46785">
    <property type="entry name" value="Winged helix' DNA-binding domain"/>
    <property type="match status" value="1"/>
</dbReference>
<dbReference type="Gene3D" id="3.40.190.290">
    <property type="match status" value="1"/>
</dbReference>
<dbReference type="InterPro" id="IPR036390">
    <property type="entry name" value="WH_DNA-bd_sf"/>
</dbReference>
<gene>
    <name evidence="6" type="primary">gbpR_2</name>
    <name evidence="6" type="ORF">PS652_01249</name>
</gene>
<evidence type="ECO:0000256" key="1">
    <source>
        <dbReference type="ARBA" id="ARBA00009437"/>
    </source>
</evidence>
<feature type="domain" description="HTH lysR-type" evidence="5">
    <location>
        <begin position="22"/>
        <end position="79"/>
    </location>
</feature>
<reference evidence="6 7" key="1">
    <citation type="submission" date="2024-03" db="EMBL/GenBank/DDBJ databases">
        <authorList>
            <person name="Alaster D. Moffat"/>
            <person name="Govind Chandra"/>
            <person name="Andrew W. Truman"/>
        </authorList>
    </citation>
    <scope>NUCLEOTIDE SEQUENCE [LARGE SCALE GENOMIC DNA]</scope>
    <source>
        <strain evidence="6">PS652</strain>
    </source>
</reference>
<dbReference type="InterPro" id="IPR000847">
    <property type="entry name" value="LysR_HTH_N"/>
</dbReference>
<dbReference type="Proteomes" id="UP000326595">
    <property type="component" value="Chromosome"/>
</dbReference>
<dbReference type="GO" id="GO:0005829">
    <property type="term" value="C:cytosol"/>
    <property type="evidence" value="ECO:0007669"/>
    <property type="project" value="TreeGrafter"/>
</dbReference>
<comment type="similarity">
    <text evidence="1">Belongs to the LysR transcriptional regulatory family.</text>
</comment>